<feature type="chain" id="PRO_5012229282" description="SLH domain-containing protein" evidence="1">
    <location>
        <begin position="29"/>
        <end position="424"/>
    </location>
</feature>
<organism evidence="2 3">
    <name type="scientific">Pseudobutyrivibrio xylanivorans DSM 14809</name>
    <dbReference type="NCBI Taxonomy" id="1123012"/>
    <lineage>
        <taxon>Bacteria</taxon>
        <taxon>Bacillati</taxon>
        <taxon>Bacillota</taxon>
        <taxon>Clostridia</taxon>
        <taxon>Lachnospirales</taxon>
        <taxon>Lachnospiraceae</taxon>
        <taxon>Pseudobutyrivibrio</taxon>
    </lineage>
</organism>
<dbReference type="Proteomes" id="UP000184185">
    <property type="component" value="Unassembled WGS sequence"/>
</dbReference>
<dbReference type="OrthoDB" id="1864251at2"/>
<evidence type="ECO:0000313" key="3">
    <source>
        <dbReference type="Proteomes" id="UP000184185"/>
    </source>
</evidence>
<evidence type="ECO:0008006" key="4">
    <source>
        <dbReference type="Google" id="ProtNLM"/>
    </source>
</evidence>
<name>A0A1M6E172_PSEXY</name>
<reference evidence="2 3" key="1">
    <citation type="submission" date="2016-11" db="EMBL/GenBank/DDBJ databases">
        <authorList>
            <person name="Jaros S."/>
            <person name="Januszkiewicz K."/>
            <person name="Wedrychowicz H."/>
        </authorList>
    </citation>
    <scope>NUCLEOTIDE SEQUENCE [LARGE SCALE GENOMIC DNA]</scope>
    <source>
        <strain evidence="2 3">DSM 14809</strain>
    </source>
</reference>
<evidence type="ECO:0000313" key="2">
    <source>
        <dbReference type="EMBL" id="SHI79153.1"/>
    </source>
</evidence>
<proteinExistence type="predicted"/>
<keyword evidence="3" id="KW-1185">Reference proteome</keyword>
<dbReference type="AlphaFoldDB" id="A0A1M6E172"/>
<dbReference type="EMBL" id="FQYQ01000005">
    <property type="protein sequence ID" value="SHI79153.1"/>
    <property type="molecule type" value="Genomic_DNA"/>
</dbReference>
<accession>A0A1M6E172</accession>
<dbReference type="RefSeq" id="WP_072913928.1">
    <property type="nucleotide sequence ID" value="NZ_FQYQ01000005.1"/>
</dbReference>
<keyword evidence="1" id="KW-0732">Signal</keyword>
<sequence>MRVKKFLAVMMALAVVGTVAAPAVNVKAAGLTQAQDPSQVNYGKLTSEEIAIIKTMFDADFYAKDNPDLAEFYGNDTERLFEHFITLGLFEGRMVNADFDAVAYAAAYKDLKEAFGNNIVQYFVHYATEGKAQGRDLTTVETVTAAGYIINPFYNPEIKITKDVVKVAKLLGTKDYGTVAVATERAAQGEPITVSNGEETFTLTTYKDSNLEEAGKLCLSEDEKHVVLYIYASSSEDAVTGYALYTGHRAPISPDDNPGEIISKTENYNDETAVEFASIRISESDYDRTKDNVSKYYTHVGDPDKANVFTYDAVASYSTEDSSYTERFYREDIGRECTEGTETFDVYHNGKVFASYAYDSNGTDDTVYTVGGKVEMNEDGDAVVSIGAMNEENESATMVTLTIDVPEGGQPVQSYNDWLNYNGN</sequence>
<evidence type="ECO:0000256" key="1">
    <source>
        <dbReference type="SAM" id="SignalP"/>
    </source>
</evidence>
<feature type="signal peptide" evidence="1">
    <location>
        <begin position="1"/>
        <end position="28"/>
    </location>
</feature>
<gene>
    <name evidence="2" type="ORF">SAMN02745725_01117</name>
</gene>
<protein>
    <recommendedName>
        <fullName evidence="4">SLH domain-containing protein</fullName>
    </recommendedName>
</protein>